<dbReference type="Pfam" id="PF13191">
    <property type="entry name" value="AAA_16"/>
    <property type="match status" value="1"/>
</dbReference>
<dbReference type="Proteomes" id="UP000236379">
    <property type="component" value="Unassembled WGS sequence"/>
</dbReference>
<name>A0A2K3UVT3_9DEIO</name>
<dbReference type="RefSeq" id="WP_103310633.1">
    <property type="nucleotide sequence ID" value="NZ_PPPD01000001.1"/>
</dbReference>
<keyword evidence="3" id="KW-1185">Reference proteome</keyword>
<dbReference type="InterPro" id="IPR027417">
    <property type="entry name" value="P-loop_NTPase"/>
</dbReference>
<comment type="caution">
    <text evidence="2">The sequence shown here is derived from an EMBL/GenBank/DDBJ whole genome shotgun (WGS) entry which is preliminary data.</text>
</comment>
<evidence type="ECO:0000313" key="3">
    <source>
        <dbReference type="Proteomes" id="UP000236379"/>
    </source>
</evidence>
<feature type="domain" description="Orc1-like AAA ATPase" evidence="1">
    <location>
        <begin position="202"/>
        <end position="336"/>
    </location>
</feature>
<evidence type="ECO:0000259" key="1">
    <source>
        <dbReference type="Pfam" id="PF13191"/>
    </source>
</evidence>
<organism evidence="2 3">
    <name type="scientific">Deinococcus koreensis</name>
    <dbReference type="NCBI Taxonomy" id="2054903"/>
    <lineage>
        <taxon>Bacteria</taxon>
        <taxon>Thermotogati</taxon>
        <taxon>Deinococcota</taxon>
        <taxon>Deinococci</taxon>
        <taxon>Deinococcales</taxon>
        <taxon>Deinococcaceae</taxon>
        <taxon>Deinococcus</taxon>
    </lineage>
</organism>
<dbReference type="InterPro" id="IPR041664">
    <property type="entry name" value="AAA_16"/>
</dbReference>
<dbReference type="OrthoDB" id="61783at2"/>
<dbReference type="AlphaFoldDB" id="A0A2K3UVT3"/>
<sequence>MADVTLQLLGEPQLCLDGVPLPCRNMGLRLLAILALEGASERLKLADLLWETTTHKALHNLRMTVHHLCLGLGEHAAVLRRRSSFLELDLQRLRVDALSVPEHPDALLSHWRGFLSGQRSRGSEAWLEWAQHTEDRLLGEHIEHLRRAARLHPEPLSGRLRRRARQLSAWLAPAPVPPAPLLLRSSGAESQQAPARGSPPALVGREQVLDAVAAAVERHQMVFLSGVPGMGKTALQAALAPLFGQLVMPVASEVADRAWPYTTIYRALRDLQRGLELGRSLPELPSREVAAHLSRRPEVRRSGDLDPLARPLLAEAFEQPFISWGDDIHHWDDASTLVVARHSPRLLAQSPRAGVINTFRPGEVSAGCRRSILRCIDQGRGVIIPLPPLTLEEVAAVGERFLPGLTDAQVGQLHGYAGGIPGLLVPVLQEAVRRGGLPERLSLGAAEEARLHLGLTLLGAAELDVLRLLALSDGEPLEVDLLSGVLGWPRRSVVGALEGLYQSGAVVGHAVHPPALRQVVLFHAPPPILADLAARLRAARAPAL</sequence>
<proteinExistence type="predicted"/>
<protein>
    <recommendedName>
        <fullName evidence="1">Orc1-like AAA ATPase domain-containing protein</fullName>
    </recommendedName>
</protein>
<dbReference type="SUPFAM" id="SSF52540">
    <property type="entry name" value="P-loop containing nucleoside triphosphate hydrolases"/>
    <property type="match status" value="1"/>
</dbReference>
<dbReference type="EMBL" id="PPPD01000001">
    <property type="protein sequence ID" value="PNY80654.1"/>
    <property type="molecule type" value="Genomic_DNA"/>
</dbReference>
<reference evidence="2 3" key="1">
    <citation type="submission" date="2018-01" db="EMBL/GenBank/DDBJ databases">
        <title>Deinococcus koreensis sp. nov., a radiation-resistant bacterium isolated from river water.</title>
        <authorList>
            <person name="Choi A."/>
        </authorList>
    </citation>
    <scope>NUCLEOTIDE SEQUENCE [LARGE SCALE GENOMIC DNA]</scope>
    <source>
        <strain evidence="2 3">SJW1-2</strain>
    </source>
</reference>
<gene>
    <name evidence="2" type="ORF">CVO96_04110</name>
</gene>
<accession>A0A2K3UVT3</accession>
<evidence type="ECO:0000313" key="2">
    <source>
        <dbReference type="EMBL" id="PNY80654.1"/>
    </source>
</evidence>